<gene>
    <name evidence="2" type="ORF">CGOC_LOCUS13759</name>
</gene>
<sequence length="83" mass="9447">MNEHAACLAIDHFIKAEDFGGAARLSAWVMQQEMTENELLNLLVLYSCTKWAELPSEKQVMPAETTEEEDVSDDDVVGYMSWY</sequence>
<evidence type="ECO:0000313" key="3">
    <source>
        <dbReference type="Proteomes" id="UP000271889"/>
    </source>
</evidence>
<dbReference type="PANTHER" id="PTHR21393">
    <property type="entry name" value="MITOCHONDRIAL 28S RIBOSOMAL PROTEIN S27"/>
    <property type="match status" value="1"/>
</dbReference>
<evidence type="ECO:0000313" key="2">
    <source>
        <dbReference type="EMBL" id="VDN38519.1"/>
    </source>
</evidence>
<dbReference type="Proteomes" id="UP000271889">
    <property type="component" value="Unassembled WGS sequence"/>
</dbReference>
<evidence type="ECO:0000256" key="1">
    <source>
        <dbReference type="ARBA" id="ARBA00004173"/>
    </source>
</evidence>
<dbReference type="EMBL" id="UYRV01134709">
    <property type="protein sequence ID" value="VDN38519.1"/>
    <property type="molecule type" value="Genomic_DNA"/>
</dbReference>
<dbReference type="GO" id="GO:0005739">
    <property type="term" value="C:mitochondrion"/>
    <property type="evidence" value="ECO:0007669"/>
    <property type="project" value="UniProtKB-SubCell"/>
</dbReference>
<dbReference type="InterPro" id="IPR019266">
    <property type="entry name" value="Ribosomal_mS27"/>
</dbReference>
<protein>
    <submittedName>
        <fullName evidence="2">Uncharacterized protein</fullName>
    </submittedName>
</protein>
<comment type="subcellular location">
    <subcellularLocation>
        <location evidence="1">Mitochondrion</location>
    </subcellularLocation>
</comment>
<name>A0A3P7RCC3_CYLGO</name>
<reference evidence="2 3" key="1">
    <citation type="submission" date="2018-11" db="EMBL/GenBank/DDBJ databases">
        <authorList>
            <consortium name="Pathogen Informatics"/>
        </authorList>
    </citation>
    <scope>NUCLEOTIDE SEQUENCE [LARGE SCALE GENOMIC DNA]</scope>
</reference>
<accession>A0A3P7RCC3</accession>
<proteinExistence type="predicted"/>
<dbReference type="Pfam" id="PF10037">
    <property type="entry name" value="MRP-S27"/>
    <property type="match status" value="1"/>
</dbReference>
<dbReference type="InterPro" id="IPR034913">
    <property type="entry name" value="mS27/PTCD2"/>
</dbReference>
<dbReference type="AlphaFoldDB" id="A0A3P7RCC3"/>
<dbReference type="OrthoDB" id="19830at2759"/>
<keyword evidence="3" id="KW-1185">Reference proteome</keyword>
<organism evidence="2 3">
    <name type="scientific">Cylicostephanus goldi</name>
    <name type="common">Nematode worm</name>
    <dbReference type="NCBI Taxonomy" id="71465"/>
    <lineage>
        <taxon>Eukaryota</taxon>
        <taxon>Metazoa</taxon>
        <taxon>Ecdysozoa</taxon>
        <taxon>Nematoda</taxon>
        <taxon>Chromadorea</taxon>
        <taxon>Rhabditida</taxon>
        <taxon>Rhabditina</taxon>
        <taxon>Rhabditomorpha</taxon>
        <taxon>Strongyloidea</taxon>
        <taxon>Strongylidae</taxon>
        <taxon>Cylicostephanus</taxon>
    </lineage>
</organism>
<dbReference type="PANTHER" id="PTHR21393:SF0">
    <property type="entry name" value="SMALL RIBOSOMAL SUBUNIT PROTEIN MS27"/>
    <property type="match status" value="1"/>
</dbReference>